<dbReference type="Proteomes" id="UP001272242">
    <property type="component" value="Unassembled WGS sequence"/>
</dbReference>
<evidence type="ECO:0000313" key="2">
    <source>
        <dbReference type="EMBL" id="MDY3560469.1"/>
    </source>
</evidence>
<dbReference type="RefSeq" id="WP_320687033.1">
    <property type="nucleotide sequence ID" value="NZ_JAXBLV010000178.1"/>
</dbReference>
<feature type="chain" id="PRO_5046944680" evidence="1">
    <location>
        <begin position="26"/>
        <end position="585"/>
    </location>
</feature>
<keyword evidence="1" id="KW-0732">Signal</keyword>
<name>A0ABU5EZ05_9BACT</name>
<organism evidence="2 3">
    <name type="scientific">Gemmata algarum</name>
    <dbReference type="NCBI Taxonomy" id="2975278"/>
    <lineage>
        <taxon>Bacteria</taxon>
        <taxon>Pseudomonadati</taxon>
        <taxon>Planctomycetota</taxon>
        <taxon>Planctomycetia</taxon>
        <taxon>Gemmatales</taxon>
        <taxon>Gemmataceae</taxon>
        <taxon>Gemmata</taxon>
    </lineage>
</organism>
<protein>
    <submittedName>
        <fullName evidence="2">DUF885 domain-containing protein</fullName>
    </submittedName>
</protein>
<dbReference type="Pfam" id="PF05960">
    <property type="entry name" value="DUF885"/>
    <property type="match status" value="1"/>
</dbReference>
<proteinExistence type="predicted"/>
<evidence type="ECO:0000256" key="1">
    <source>
        <dbReference type="SAM" id="SignalP"/>
    </source>
</evidence>
<dbReference type="InterPro" id="IPR010281">
    <property type="entry name" value="DUF885"/>
</dbReference>
<reference evidence="3" key="1">
    <citation type="journal article" date="2023" name="Mar. Drugs">
        <title>Gemmata algarum, a Novel Planctomycete Isolated from an Algal Mat, Displays Antimicrobial Activity.</title>
        <authorList>
            <person name="Kumar G."/>
            <person name="Kallscheuer N."/>
            <person name="Kashif M."/>
            <person name="Ahamad S."/>
            <person name="Jagadeeshwari U."/>
            <person name="Pannikurungottu S."/>
            <person name="Haufschild T."/>
            <person name="Kabuu M."/>
            <person name="Sasikala C."/>
            <person name="Jogler C."/>
            <person name="Ramana C."/>
        </authorList>
    </citation>
    <scope>NUCLEOTIDE SEQUENCE [LARGE SCALE GENOMIC DNA]</scope>
    <source>
        <strain evidence="3">JC673</strain>
    </source>
</reference>
<feature type="signal peptide" evidence="1">
    <location>
        <begin position="1"/>
        <end position="25"/>
    </location>
</feature>
<dbReference type="PANTHER" id="PTHR33361:SF15">
    <property type="entry name" value="DUF885 FAMILY LIPOPROTEIN"/>
    <property type="match status" value="1"/>
</dbReference>
<dbReference type="PANTHER" id="PTHR33361">
    <property type="entry name" value="GLR0591 PROTEIN"/>
    <property type="match status" value="1"/>
</dbReference>
<sequence length="585" mass="66074">MSRVAFLLLVPLGAVLMMTPADVPAAQPAAEDVRFKNLFQTYLDDEFRRHPAFATQQGSHEFDDQLDDLSPEARAKDIARIKVLLESLATDIDFKKLSRGAQIDYEIWTHSLRYALWSSENDNRFEYDPRTYGEFISDSVFILLTQSTLPRERKVENAAKRIAHIPKVVAAAKASLKNPPKILTEVTIKRNLGAISFYEKDIYEFAKETPGTEPLATPCKAAVKALKGYQEWLEKELLPKSTGEWRLGKEKFAKKLELELDAGLTADEVVKIAEAEADRVEQEMYYVAKQLWSKLFAGKPLPPDDKAGRRATIKAALDELGKDHGKPDTLVEDAKKTVAAIKDFIRAKKILTLPEPDNCQIIAMPEFQRGFSAAYLNPAPPLDPKANSLYAVAPPPKDWPPARQETFFREYNSAMLQILTVHEAYPGHYVQLAYSNRHPSLVRKVLWSGSFAEGWAVYTEQMMLDQGYGDGDLSLRLHQLKFYIRAVLNAILDHKMHCANLTDEEALELLVGRGFQTEAEAVGKIARAKQSSTQLSTYFVGRTAFYRLRQNVQRKRGDTFDLGKFHEDVLSHGTLPVKYLPELVK</sequence>
<evidence type="ECO:0000313" key="3">
    <source>
        <dbReference type="Proteomes" id="UP001272242"/>
    </source>
</evidence>
<accession>A0ABU5EZ05</accession>
<keyword evidence="3" id="KW-1185">Reference proteome</keyword>
<gene>
    <name evidence="2" type="ORF">R5W23_001703</name>
</gene>
<comment type="caution">
    <text evidence="2">The sequence shown here is derived from an EMBL/GenBank/DDBJ whole genome shotgun (WGS) entry which is preliminary data.</text>
</comment>
<dbReference type="EMBL" id="JAXBLV010000178">
    <property type="protein sequence ID" value="MDY3560469.1"/>
    <property type="molecule type" value="Genomic_DNA"/>
</dbReference>